<comment type="subcellular location">
    <subcellularLocation>
        <location evidence="4">Plastid</location>
        <location evidence="4">Chloroplast</location>
    </subcellularLocation>
</comment>
<evidence type="ECO:0000313" key="6">
    <source>
        <dbReference type="EMBL" id="ACF70927.1"/>
    </source>
</evidence>
<dbReference type="AlphaFoldDB" id="B7T1W1"/>
<dbReference type="InterPro" id="IPR000754">
    <property type="entry name" value="Ribosomal_uS9"/>
</dbReference>
<dbReference type="Pfam" id="PF00380">
    <property type="entry name" value="Ribosomal_S9"/>
    <property type="match status" value="1"/>
</dbReference>
<organism evidence="6">
    <name type="scientific">Vaucheria litorea</name>
    <name type="common">Yellow-green alga</name>
    <dbReference type="NCBI Taxonomy" id="109269"/>
    <lineage>
        <taxon>Eukaryota</taxon>
        <taxon>Sar</taxon>
        <taxon>Stramenopiles</taxon>
        <taxon>Ochrophyta</taxon>
        <taxon>PX clade</taxon>
        <taxon>Xanthophyceae</taxon>
        <taxon>Vaucheriales</taxon>
        <taxon>Vaucheriaceae</taxon>
        <taxon>Vaucheria</taxon>
    </lineage>
</organism>
<dbReference type="GO" id="GO:0006412">
    <property type="term" value="P:translation"/>
    <property type="evidence" value="ECO:0007669"/>
    <property type="project" value="UniProtKB-UniRule"/>
</dbReference>
<name>B7T1W1_VAULI</name>
<evidence type="ECO:0000256" key="2">
    <source>
        <dbReference type="ARBA" id="ARBA00022980"/>
    </source>
</evidence>
<evidence type="ECO:0000256" key="5">
    <source>
        <dbReference type="RuleBase" id="RU003815"/>
    </source>
</evidence>
<evidence type="ECO:0000256" key="4">
    <source>
        <dbReference type="HAMAP-Rule" id="MF_00532"/>
    </source>
</evidence>
<dbReference type="InterPro" id="IPR020568">
    <property type="entry name" value="Ribosomal_Su5_D2-typ_SF"/>
</dbReference>
<dbReference type="SUPFAM" id="SSF54211">
    <property type="entry name" value="Ribosomal protein S5 domain 2-like"/>
    <property type="match status" value="1"/>
</dbReference>
<dbReference type="PANTHER" id="PTHR21569:SF1">
    <property type="entry name" value="SMALL RIBOSOMAL SUBUNIT PROTEIN US9M"/>
    <property type="match status" value="1"/>
</dbReference>
<dbReference type="GO" id="GO:0003723">
    <property type="term" value="F:RNA binding"/>
    <property type="evidence" value="ECO:0007669"/>
    <property type="project" value="TreeGrafter"/>
</dbReference>
<reference evidence="6" key="1">
    <citation type="journal article" date="2008" name="Proc. Natl. Acad. Sci. U.S.A.">
        <title>Horizontal gene transfer of the algal nuclear gene psbO to the photosynthetic sea slug Elysia chlorotica.</title>
        <authorList>
            <person name="Rumpho M.E."/>
            <person name="Worful J.M."/>
            <person name="Lee J."/>
            <person name="Kannan K."/>
            <person name="Tyler M.S."/>
            <person name="Bhattacharya D."/>
            <person name="Moustafa A."/>
            <person name="Manhart J.R."/>
        </authorList>
    </citation>
    <scope>NUCLEOTIDE SEQUENCE [LARGE SCALE GENOMIC DNA]</scope>
    <source>
        <strain>CCMP2940</strain>
    </source>
</reference>
<dbReference type="GO" id="GO:0003735">
    <property type="term" value="F:structural constituent of ribosome"/>
    <property type="evidence" value="ECO:0007669"/>
    <property type="project" value="InterPro"/>
</dbReference>
<dbReference type="GO" id="GO:0009507">
    <property type="term" value="C:chloroplast"/>
    <property type="evidence" value="ECO:0007669"/>
    <property type="project" value="UniProtKB-SubCell"/>
</dbReference>
<gene>
    <name evidence="4 6" type="primary">rps9</name>
</gene>
<dbReference type="NCBIfam" id="NF001099">
    <property type="entry name" value="PRK00132.1"/>
    <property type="match status" value="1"/>
</dbReference>
<dbReference type="RefSeq" id="YP_002327510.1">
    <property type="nucleotide sequence ID" value="NC_011600.1"/>
</dbReference>
<dbReference type="PANTHER" id="PTHR21569">
    <property type="entry name" value="RIBOSOMAL PROTEIN S9"/>
    <property type="match status" value="1"/>
</dbReference>
<comment type="similarity">
    <text evidence="1 4 5">Belongs to the universal ribosomal protein uS9 family.</text>
</comment>
<dbReference type="HAMAP" id="MF_00532_B">
    <property type="entry name" value="Ribosomal_uS9_B"/>
    <property type="match status" value="1"/>
</dbReference>
<dbReference type="InterPro" id="IPR020574">
    <property type="entry name" value="Ribosomal_uS9_CS"/>
</dbReference>
<keyword evidence="6" id="KW-0934">Plastid</keyword>
<geneLocation type="chloroplast" evidence="6"/>
<keyword evidence="2 4" id="KW-0689">Ribosomal protein</keyword>
<dbReference type="GO" id="GO:0015935">
    <property type="term" value="C:small ribosomal subunit"/>
    <property type="evidence" value="ECO:0007669"/>
    <property type="project" value="TreeGrafter"/>
</dbReference>
<evidence type="ECO:0000256" key="3">
    <source>
        <dbReference type="ARBA" id="ARBA00023274"/>
    </source>
</evidence>
<sequence>MNITNKTKIFSVGRRKTSIATTVLIPKVNMEIKSLFKINGRFADEYFQYNFNYLNTIENPIRKLELLNHYDIVVSVKGGGLTGQVDAIKLALARSLCKLDKENFRAPLKSEGFLSRDARIKERRKYGLKKARKASQSSKR</sequence>
<accession>B7T1W1</accession>
<keyword evidence="6" id="KW-0150">Chloroplast</keyword>
<dbReference type="InterPro" id="IPR014721">
    <property type="entry name" value="Ribsml_uS5_D2-typ_fold_subgr"/>
</dbReference>
<dbReference type="Gene3D" id="3.30.230.10">
    <property type="match status" value="1"/>
</dbReference>
<keyword evidence="3 4" id="KW-0687">Ribonucleoprotein</keyword>
<dbReference type="InterPro" id="IPR023035">
    <property type="entry name" value="Ribosomal_uS9_bac/plastid"/>
</dbReference>
<dbReference type="GeneID" id="7056018"/>
<protein>
    <recommendedName>
        <fullName evidence="4">Small ribosomal subunit protein uS9c</fullName>
    </recommendedName>
</protein>
<dbReference type="EMBL" id="EU912438">
    <property type="protein sequence ID" value="ACF70927.1"/>
    <property type="molecule type" value="Genomic_DNA"/>
</dbReference>
<evidence type="ECO:0000256" key="1">
    <source>
        <dbReference type="ARBA" id="ARBA00005251"/>
    </source>
</evidence>
<proteinExistence type="inferred from homology"/>
<dbReference type="PROSITE" id="PS00360">
    <property type="entry name" value="RIBOSOMAL_S9"/>
    <property type="match status" value="1"/>
</dbReference>